<keyword evidence="7" id="KW-0408">Iron</keyword>
<dbReference type="PANTHER" id="PTHR11749">
    <property type="entry name" value="RIBULOSE-5-PHOSPHATE-3-EPIMERASE"/>
    <property type="match status" value="1"/>
</dbReference>
<dbReference type="EMBL" id="JAGQKZ010000001">
    <property type="protein sequence ID" value="MCA9391590.1"/>
    <property type="molecule type" value="Genomic_DNA"/>
</dbReference>
<dbReference type="GO" id="GO:0046872">
    <property type="term" value="F:metal ion binding"/>
    <property type="evidence" value="ECO:0007669"/>
    <property type="project" value="UniProtKB-KW"/>
</dbReference>
<evidence type="ECO:0000256" key="2">
    <source>
        <dbReference type="ARBA" id="ARBA00001947"/>
    </source>
</evidence>
<comment type="cofactor">
    <cofactor evidence="2">
        <name>Zn(2+)</name>
        <dbReference type="ChEBI" id="CHEBI:29105"/>
    </cofactor>
</comment>
<evidence type="ECO:0000256" key="5">
    <source>
        <dbReference type="ARBA" id="ARBA00022723"/>
    </source>
</evidence>
<comment type="cofactor">
    <cofactor evidence="1">
        <name>Mn(2+)</name>
        <dbReference type="ChEBI" id="CHEBI:29035"/>
    </cofactor>
</comment>
<dbReference type="GO" id="GO:0006163">
    <property type="term" value="P:purine nucleotide metabolic process"/>
    <property type="evidence" value="ECO:0007669"/>
    <property type="project" value="UniProtKB-ARBA"/>
</dbReference>
<sequence length="234" mass="26204">MIIYRRINDAWMSCASLKGEKMDKKVIPTVLTDTIESLEEQVSRVESFVDYVQVDYVDGYFAPELTCCEAKLIREVEFLTALEVHLMVEEPIMQVKDWYKAGADRIIGHIEEMEDQQEFVAAVTGLGIEVGLALKLTTPLEDLDHSIVDGLDVVLLMAHEVGVQKAPFDDMVLPKIKGLRERYPNLNIEVDGGVNHDTISKVLDAGANLFAVGSDIFGDDDPRESYEELVKLIT</sequence>
<evidence type="ECO:0008006" key="13">
    <source>
        <dbReference type="Google" id="ProtNLM"/>
    </source>
</evidence>
<evidence type="ECO:0000313" key="12">
    <source>
        <dbReference type="Proteomes" id="UP000751518"/>
    </source>
</evidence>
<dbReference type="GO" id="GO:1901135">
    <property type="term" value="P:carbohydrate derivative metabolic process"/>
    <property type="evidence" value="ECO:0007669"/>
    <property type="project" value="UniProtKB-ARBA"/>
</dbReference>
<comment type="caution">
    <text evidence="11">The sequence shown here is derived from an EMBL/GenBank/DDBJ whole genome shotgun (WGS) entry which is preliminary data.</text>
</comment>
<dbReference type="Proteomes" id="UP000751518">
    <property type="component" value="Unassembled WGS sequence"/>
</dbReference>
<reference evidence="11" key="1">
    <citation type="submission" date="2020-04" db="EMBL/GenBank/DDBJ databases">
        <authorList>
            <person name="Zhang T."/>
        </authorList>
    </citation>
    <scope>NUCLEOTIDE SEQUENCE</scope>
    <source>
        <strain evidence="11">HKST-UBA03</strain>
    </source>
</reference>
<dbReference type="GO" id="GO:0046496">
    <property type="term" value="P:nicotinamide nucleotide metabolic process"/>
    <property type="evidence" value="ECO:0007669"/>
    <property type="project" value="UniProtKB-ARBA"/>
</dbReference>
<protein>
    <recommendedName>
        <fullName evidence="13">Ribulose-phosphate 3-epimerase</fullName>
    </recommendedName>
</protein>
<keyword evidence="9" id="KW-0413">Isomerase</keyword>
<keyword evidence="8" id="KW-0464">Manganese</keyword>
<proteinExistence type="predicted"/>
<dbReference type="GO" id="GO:0006091">
    <property type="term" value="P:generation of precursor metabolites and energy"/>
    <property type="evidence" value="ECO:0007669"/>
    <property type="project" value="UniProtKB-ARBA"/>
</dbReference>
<reference evidence="11" key="2">
    <citation type="journal article" date="2021" name="Microbiome">
        <title>Successional dynamics and alternative stable states in a saline activated sludge microbial community over 9 years.</title>
        <authorList>
            <person name="Wang Y."/>
            <person name="Ye J."/>
            <person name="Ju F."/>
            <person name="Liu L."/>
            <person name="Boyd J.A."/>
            <person name="Deng Y."/>
            <person name="Parks D.H."/>
            <person name="Jiang X."/>
            <person name="Yin X."/>
            <person name="Woodcroft B.J."/>
            <person name="Tyson G.W."/>
            <person name="Hugenholtz P."/>
            <person name="Polz M.F."/>
            <person name="Zhang T."/>
        </authorList>
    </citation>
    <scope>NUCLEOTIDE SEQUENCE</scope>
    <source>
        <strain evidence="11">HKST-UBA03</strain>
    </source>
</reference>
<keyword evidence="6" id="KW-0862">Zinc</keyword>
<evidence type="ECO:0000256" key="3">
    <source>
        <dbReference type="ARBA" id="ARBA00001954"/>
    </source>
</evidence>
<comment type="subunit">
    <text evidence="4">Homodimer.</text>
</comment>
<dbReference type="SUPFAM" id="SSF51366">
    <property type="entry name" value="Ribulose-phoshate binding barrel"/>
    <property type="match status" value="1"/>
</dbReference>
<dbReference type="AlphaFoldDB" id="A0A955LJD2"/>
<accession>A0A955LJD2</accession>
<organism evidence="11 12">
    <name type="scientific">candidate division WWE3 bacterium</name>
    <dbReference type="NCBI Taxonomy" id="2053526"/>
    <lineage>
        <taxon>Bacteria</taxon>
        <taxon>Katanobacteria</taxon>
    </lineage>
</organism>
<dbReference type="InterPro" id="IPR000056">
    <property type="entry name" value="Ribul_P_3_epim-like"/>
</dbReference>
<evidence type="ECO:0000256" key="8">
    <source>
        <dbReference type="ARBA" id="ARBA00023211"/>
    </source>
</evidence>
<evidence type="ECO:0000256" key="4">
    <source>
        <dbReference type="ARBA" id="ARBA00011738"/>
    </source>
</evidence>
<dbReference type="FunFam" id="3.20.20.70:FF:000191">
    <property type="entry name" value="ribulose-phosphate 3-epimerase isoform X2"/>
    <property type="match status" value="1"/>
</dbReference>
<dbReference type="Pfam" id="PF00834">
    <property type="entry name" value="Ribul_P_3_epim"/>
    <property type="match status" value="1"/>
</dbReference>
<keyword evidence="5" id="KW-0479">Metal-binding</keyword>
<dbReference type="Gene3D" id="3.20.20.70">
    <property type="entry name" value="Aldolase class I"/>
    <property type="match status" value="1"/>
</dbReference>
<gene>
    <name evidence="11" type="ORF">KC614_00105</name>
</gene>
<evidence type="ECO:0000256" key="9">
    <source>
        <dbReference type="ARBA" id="ARBA00023235"/>
    </source>
</evidence>
<comment type="cofactor">
    <cofactor evidence="3">
        <name>Fe(2+)</name>
        <dbReference type="ChEBI" id="CHEBI:29033"/>
    </cofactor>
</comment>
<dbReference type="GO" id="GO:0016857">
    <property type="term" value="F:racemase and epimerase activity, acting on carbohydrates and derivatives"/>
    <property type="evidence" value="ECO:0007669"/>
    <property type="project" value="InterPro"/>
</dbReference>
<dbReference type="GO" id="GO:0005975">
    <property type="term" value="P:carbohydrate metabolic process"/>
    <property type="evidence" value="ECO:0007669"/>
    <property type="project" value="InterPro"/>
</dbReference>
<evidence type="ECO:0000256" key="7">
    <source>
        <dbReference type="ARBA" id="ARBA00023004"/>
    </source>
</evidence>
<name>A0A955LJD2_UNCKA</name>
<evidence type="ECO:0000256" key="6">
    <source>
        <dbReference type="ARBA" id="ARBA00022833"/>
    </source>
</evidence>
<evidence type="ECO:0000256" key="1">
    <source>
        <dbReference type="ARBA" id="ARBA00001936"/>
    </source>
</evidence>
<evidence type="ECO:0000313" key="11">
    <source>
        <dbReference type="EMBL" id="MCA9391590.1"/>
    </source>
</evidence>
<dbReference type="InterPro" id="IPR013785">
    <property type="entry name" value="Aldolase_TIM"/>
</dbReference>
<keyword evidence="10" id="KW-0119">Carbohydrate metabolism</keyword>
<evidence type="ECO:0000256" key="10">
    <source>
        <dbReference type="ARBA" id="ARBA00023277"/>
    </source>
</evidence>
<dbReference type="InterPro" id="IPR011060">
    <property type="entry name" value="RibuloseP-bd_barrel"/>
</dbReference>